<evidence type="ECO:0000256" key="2">
    <source>
        <dbReference type="ARBA" id="ARBA00022448"/>
    </source>
</evidence>
<proteinExistence type="predicted"/>
<feature type="transmembrane region" description="Helical" evidence="7">
    <location>
        <begin position="27"/>
        <end position="60"/>
    </location>
</feature>
<keyword evidence="4" id="KW-0446">Lipid-binding</keyword>
<dbReference type="Gene3D" id="2.60.40.150">
    <property type="entry name" value="C2 domain"/>
    <property type="match status" value="1"/>
</dbReference>
<dbReference type="InterPro" id="IPR035892">
    <property type="entry name" value="C2_domain_sf"/>
</dbReference>
<evidence type="ECO:0000313" key="9">
    <source>
        <dbReference type="EMBL" id="CAK9207439.1"/>
    </source>
</evidence>
<keyword evidence="2" id="KW-0813">Transport</keyword>
<dbReference type="PANTHER" id="PTHR47042:SF4">
    <property type="entry name" value="OS02G0313700 PROTEIN"/>
    <property type="match status" value="1"/>
</dbReference>
<accession>A0ABP0U0W4</accession>
<evidence type="ECO:0000256" key="5">
    <source>
        <dbReference type="ARBA" id="ARBA00023136"/>
    </source>
</evidence>
<evidence type="ECO:0000259" key="8">
    <source>
        <dbReference type="PROSITE" id="PS51847"/>
    </source>
</evidence>
<evidence type="ECO:0000256" key="7">
    <source>
        <dbReference type="SAM" id="Phobius"/>
    </source>
</evidence>
<feature type="compositionally biased region" description="Polar residues" evidence="6">
    <location>
        <begin position="492"/>
        <end position="501"/>
    </location>
</feature>
<reference evidence="9" key="1">
    <citation type="submission" date="2024-02" db="EMBL/GenBank/DDBJ databases">
        <authorList>
            <consortium name="ELIXIR-Norway"/>
            <consortium name="Elixir Norway"/>
        </authorList>
    </citation>
    <scope>NUCLEOTIDE SEQUENCE</scope>
</reference>
<keyword evidence="7" id="KW-0812">Transmembrane</keyword>
<evidence type="ECO:0000313" key="10">
    <source>
        <dbReference type="Proteomes" id="UP001497512"/>
    </source>
</evidence>
<comment type="subcellular location">
    <subcellularLocation>
        <location evidence="1">Membrane</location>
    </subcellularLocation>
</comment>
<evidence type="ECO:0000256" key="6">
    <source>
        <dbReference type="SAM" id="MobiDB-lite"/>
    </source>
</evidence>
<feature type="region of interest" description="Disordered" evidence="6">
    <location>
        <begin position="428"/>
        <end position="504"/>
    </location>
</feature>
<keyword evidence="5 7" id="KW-0472">Membrane</keyword>
<dbReference type="PROSITE" id="PS51847">
    <property type="entry name" value="SMP"/>
    <property type="match status" value="1"/>
</dbReference>
<evidence type="ECO:0000256" key="3">
    <source>
        <dbReference type="ARBA" id="ARBA00023055"/>
    </source>
</evidence>
<feature type="compositionally biased region" description="Basic and acidic residues" evidence="6">
    <location>
        <begin position="470"/>
        <end position="487"/>
    </location>
</feature>
<dbReference type="InterPro" id="IPR031468">
    <property type="entry name" value="SMP_LBD"/>
</dbReference>
<organism evidence="9 10">
    <name type="scientific">Sphagnum troendelagicum</name>
    <dbReference type="NCBI Taxonomy" id="128251"/>
    <lineage>
        <taxon>Eukaryota</taxon>
        <taxon>Viridiplantae</taxon>
        <taxon>Streptophyta</taxon>
        <taxon>Embryophyta</taxon>
        <taxon>Bryophyta</taxon>
        <taxon>Sphagnophytina</taxon>
        <taxon>Sphagnopsida</taxon>
        <taxon>Sphagnales</taxon>
        <taxon>Sphagnaceae</taxon>
        <taxon>Sphagnum</taxon>
    </lineage>
</organism>
<dbReference type="InterPro" id="IPR052847">
    <property type="entry name" value="Ext_Synaptotagmin/KAHRP-like"/>
</dbReference>
<dbReference type="SUPFAM" id="SSF49562">
    <property type="entry name" value="C2 domain (Calcium/lipid-binding domain, CaLB)"/>
    <property type="match status" value="1"/>
</dbReference>
<gene>
    <name evidence="9" type="ORF">CSSPTR1EN2_LOCUS8807</name>
</gene>
<evidence type="ECO:0000256" key="4">
    <source>
        <dbReference type="ARBA" id="ARBA00023121"/>
    </source>
</evidence>
<evidence type="ECO:0000256" key="1">
    <source>
        <dbReference type="ARBA" id="ARBA00004370"/>
    </source>
</evidence>
<keyword evidence="7" id="KW-1133">Transmembrane helix</keyword>
<dbReference type="CDD" id="cd21669">
    <property type="entry name" value="SMP_SF"/>
    <property type="match status" value="1"/>
</dbReference>
<protein>
    <recommendedName>
        <fullName evidence="8">SMP-LTD domain-containing protein</fullName>
    </recommendedName>
</protein>
<name>A0ABP0U0W4_9BRYO</name>
<keyword evidence="3" id="KW-0445">Lipid transport</keyword>
<dbReference type="Proteomes" id="UP001497512">
    <property type="component" value="Chromosome 16"/>
</dbReference>
<feature type="domain" description="SMP-LTD" evidence="8">
    <location>
        <begin position="86"/>
        <end position="275"/>
    </location>
</feature>
<sequence length="585" mass="66473">MNMASSSSSSSKDVVVRPPSSSSSRMLPVGITLLIIWLTPCNIASLFFLILCLLLIFHMYNQGRAREHRRIRHEERQNADHGKRNEFESVQWLNLVFENLWPRCLERFTSQEFFIPIAPWFINTYKPKLVKKAVLQHLNLGTQPPKCNSMRVLEQPNESNDHHLVLETLLQFITGENMSARLSVCFFKGIRGTFDISKFQIEGKMKLKVKFINGWPVIGRIQISFVDKPDVRLIARTNGLDLQFLPGANNWLERIVSLALKESVVEPHYLVVDTEMLVKNMTFPKFPGVTAKWFSVENSAAPIASVWVEILDVQDPQSDGKHGQWNPFIEISMGANLAKTLVKRKSTNAKWGRHQLQITNWEMPNILILHVFSGTKGATDVDLGHCAVWINDHKDGEWHVLTHPLQHRRQIKGQLKFAVKVEHDRAFQTTGCQELPRQGSFNSQPIPEEETPATTSTIRKPRNRPSVNRSKSDTQLDSKLPSKERRMPQIRNKPSASTSAQVDADATLPAPDEVQHCTSVPAFPKPEIKQMKRVKKSGLLQIFGLKRCVASYCESLSAVLSSWKFSTESSSPHRCVPSIYSESQF</sequence>
<dbReference type="EMBL" id="OZ019908">
    <property type="protein sequence ID" value="CAK9207439.1"/>
    <property type="molecule type" value="Genomic_DNA"/>
</dbReference>
<keyword evidence="10" id="KW-1185">Reference proteome</keyword>
<feature type="region of interest" description="Disordered" evidence="6">
    <location>
        <begin position="1"/>
        <end position="24"/>
    </location>
</feature>
<dbReference type="PANTHER" id="PTHR47042">
    <property type="entry name" value="C2 DOMAIN-CONTAINING PROTEIN-LIKE"/>
    <property type="match status" value="1"/>
</dbReference>